<dbReference type="Proteomes" id="UP000265515">
    <property type="component" value="Unassembled WGS sequence"/>
</dbReference>
<comment type="caution">
    <text evidence="2">The sequence shown here is derived from an EMBL/GenBank/DDBJ whole genome shotgun (WGS) entry which is preliminary data.</text>
</comment>
<protein>
    <submittedName>
        <fullName evidence="2">Uncharacterized protein</fullName>
    </submittedName>
</protein>
<gene>
    <name evidence="2" type="ORF">CBR_g3570</name>
</gene>
<dbReference type="AlphaFoldDB" id="A0A388KFX5"/>
<evidence type="ECO:0000313" key="2">
    <source>
        <dbReference type="EMBL" id="GBG68873.1"/>
    </source>
</evidence>
<feature type="non-terminal residue" evidence="2">
    <location>
        <position position="1"/>
    </location>
</feature>
<sequence>EKSSLKAEQERLQGHLRAIRESLTNKHAKGMVGGDRLRFHLAAVGLSGGVCTCDLHDSSPTDQKKNATHREEGKSLMDGQGVGQPASQENGRRGGVCSLKASLEKLKRTTPTRGCPVVRALQNSLEKGIEPTPGFANSGENTEDPETHLRKSGVCDVRVPGDATINSDVDVAGKKSVMGCAESKVVCESHDGQEIEVQSKAVTKCGSMHGVVRGLHLTDAVHDSHHTVEEDARRDGQISAIRPQGHNTWHKIVEGESRMRRRDMHPLLSRLDYAIRQTVQVQAMDLRMGIGSKEQSDGEVRTSSDCVTAGHAKNTENDGEGTFGAHVTASDNDRHTELTEPGPLSGAVRMGKPVSEPGPMFGSVLGKPGSEPGYGPLQASSLGDPAPSNKRDCLLACSDGSGPDKEGVDPEPSCKVRECISNQEIVKTTGAQEALVGSKLLLVQRDRVPQDLGPLDLRENHSIPMAPDTCSSTAPKKLAEHALSADSAALGEEAADGVAAELSSLRSALELLANRVGGLEQSEKGPRIDDVQMARAESTEQECLIGQMSNMERVRLQESSLDIWSGCSFSFTLKQDVIVSI</sequence>
<reference evidence="2 3" key="1">
    <citation type="journal article" date="2018" name="Cell">
        <title>The Chara Genome: Secondary Complexity and Implications for Plant Terrestrialization.</title>
        <authorList>
            <person name="Nishiyama T."/>
            <person name="Sakayama H."/>
            <person name="Vries J.D."/>
            <person name="Buschmann H."/>
            <person name="Saint-Marcoux D."/>
            <person name="Ullrich K.K."/>
            <person name="Haas F.B."/>
            <person name="Vanderstraeten L."/>
            <person name="Becker D."/>
            <person name="Lang D."/>
            <person name="Vosolsobe S."/>
            <person name="Rombauts S."/>
            <person name="Wilhelmsson P.K.I."/>
            <person name="Janitza P."/>
            <person name="Kern R."/>
            <person name="Heyl A."/>
            <person name="Rumpler F."/>
            <person name="Villalobos L.I.A.C."/>
            <person name="Clay J.M."/>
            <person name="Skokan R."/>
            <person name="Toyoda A."/>
            <person name="Suzuki Y."/>
            <person name="Kagoshima H."/>
            <person name="Schijlen E."/>
            <person name="Tajeshwar N."/>
            <person name="Catarino B."/>
            <person name="Hetherington A.J."/>
            <person name="Saltykova A."/>
            <person name="Bonnot C."/>
            <person name="Breuninger H."/>
            <person name="Symeonidi A."/>
            <person name="Radhakrishnan G.V."/>
            <person name="Van Nieuwerburgh F."/>
            <person name="Deforce D."/>
            <person name="Chang C."/>
            <person name="Karol K.G."/>
            <person name="Hedrich R."/>
            <person name="Ulvskov P."/>
            <person name="Glockner G."/>
            <person name="Delwiche C.F."/>
            <person name="Petrasek J."/>
            <person name="Van de Peer Y."/>
            <person name="Friml J."/>
            <person name="Beilby M."/>
            <person name="Dolan L."/>
            <person name="Kohara Y."/>
            <person name="Sugano S."/>
            <person name="Fujiyama A."/>
            <person name="Delaux P.-M."/>
            <person name="Quint M."/>
            <person name="TheiBen G."/>
            <person name="Hagemann M."/>
            <person name="Harholt J."/>
            <person name="Dunand C."/>
            <person name="Zachgo S."/>
            <person name="Langdale J."/>
            <person name="Maumus F."/>
            <person name="Straeten D.V.D."/>
            <person name="Gould S.B."/>
            <person name="Rensing S.A."/>
        </authorList>
    </citation>
    <scope>NUCLEOTIDE SEQUENCE [LARGE SCALE GENOMIC DNA]</scope>
    <source>
        <strain evidence="2 3">S276</strain>
    </source>
</reference>
<dbReference type="Gramene" id="GBG68873">
    <property type="protein sequence ID" value="GBG68873"/>
    <property type="gene ID" value="CBR_g3570"/>
</dbReference>
<name>A0A388KFX5_CHABU</name>
<accession>A0A388KFX5</accession>
<feature type="compositionally biased region" description="Basic and acidic residues" evidence="1">
    <location>
        <begin position="56"/>
        <end position="75"/>
    </location>
</feature>
<keyword evidence="3" id="KW-1185">Reference proteome</keyword>
<organism evidence="2 3">
    <name type="scientific">Chara braunii</name>
    <name type="common">Braun's stonewort</name>
    <dbReference type="NCBI Taxonomy" id="69332"/>
    <lineage>
        <taxon>Eukaryota</taxon>
        <taxon>Viridiplantae</taxon>
        <taxon>Streptophyta</taxon>
        <taxon>Charophyceae</taxon>
        <taxon>Charales</taxon>
        <taxon>Characeae</taxon>
        <taxon>Chara</taxon>
    </lineage>
</organism>
<feature type="region of interest" description="Disordered" evidence="1">
    <location>
        <begin position="128"/>
        <end position="150"/>
    </location>
</feature>
<feature type="region of interest" description="Disordered" evidence="1">
    <location>
        <begin position="366"/>
        <end position="386"/>
    </location>
</feature>
<feature type="region of interest" description="Disordered" evidence="1">
    <location>
        <begin position="56"/>
        <end position="95"/>
    </location>
</feature>
<evidence type="ECO:0000313" key="3">
    <source>
        <dbReference type="Proteomes" id="UP000265515"/>
    </source>
</evidence>
<dbReference type="EMBL" id="BFEA01000106">
    <property type="protein sequence ID" value="GBG68873.1"/>
    <property type="molecule type" value="Genomic_DNA"/>
</dbReference>
<proteinExistence type="predicted"/>
<evidence type="ECO:0000256" key="1">
    <source>
        <dbReference type="SAM" id="MobiDB-lite"/>
    </source>
</evidence>